<reference evidence="3" key="1">
    <citation type="submission" date="2016-10" db="EMBL/GenBank/DDBJ databases">
        <authorList>
            <person name="Varghese N."/>
            <person name="Submissions S."/>
        </authorList>
    </citation>
    <scope>NUCLEOTIDE SEQUENCE [LARGE SCALE GENOMIC DNA]</scope>
    <source>
        <strain evidence="3">DSM 45004</strain>
    </source>
</reference>
<accession>A0A1I2BHM3</accession>
<evidence type="ECO:0008006" key="4">
    <source>
        <dbReference type="Google" id="ProtNLM"/>
    </source>
</evidence>
<dbReference type="AlphaFoldDB" id="A0A1I2BHM3"/>
<organism evidence="2 3">
    <name type="scientific">Actinopolyspora alba</name>
    <dbReference type="NCBI Taxonomy" id="673379"/>
    <lineage>
        <taxon>Bacteria</taxon>
        <taxon>Bacillati</taxon>
        <taxon>Actinomycetota</taxon>
        <taxon>Actinomycetes</taxon>
        <taxon>Actinopolysporales</taxon>
        <taxon>Actinopolysporaceae</taxon>
        <taxon>Actinopolyspora</taxon>
        <taxon>Actinopolyspora alba group</taxon>
    </lineage>
</organism>
<sequence>MASRRALAQAAGIGKRTADSLESGERVSATSLYKIETALGWAPGSAEEVISGGEPTLTDEAQTGAGPALRDDVERQIWAITDLSEDMRWSYIYQYRARREDEQQPPNHTRVM</sequence>
<name>A0A1I2BHM3_9ACTN</name>
<feature type="region of interest" description="Disordered" evidence="1">
    <location>
        <begin position="46"/>
        <end position="66"/>
    </location>
</feature>
<evidence type="ECO:0000313" key="2">
    <source>
        <dbReference type="EMBL" id="SFE55569.1"/>
    </source>
</evidence>
<evidence type="ECO:0000313" key="3">
    <source>
        <dbReference type="Proteomes" id="UP000198716"/>
    </source>
</evidence>
<feature type="region of interest" description="Disordered" evidence="1">
    <location>
        <begin position="1"/>
        <end position="26"/>
    </location>
</feature>
<feature type="compositionally biased region" description="Basic and acidic residues" evidence="1">
    <location>
        <begin position="16"/>
        <end position="25"/>
    </location>
</feature>
<gene>
    <name evidence="2" type="ORF">SAMN04487819_116106</name>
</gene>
<protein>
    <recommendedName>
        <fullName evidence="4">Helix-turn-helix</fullName>
    </recommendedName>
</protein>
<evidence type="ECO:0000256" key="1">
    <source>
        <dbReference type="SAM" id="MobiDB-lite"/>
    </source>
</evidence>
<dbReference type="EMBL" id="FOMZ01000016">
    <property type="protein sequence ID" value="SFE55569.1"/>
    <property type="molecule type" value="Genomic_DNA"/>
</dbReference>
<dbReference type="Proteomes" id="UP000198716">
    <property type="component" value="Unassembled WGS sequence"/>
</dbReference>
<keyword evidence="3" id="KW-1185">Reference proteome</keyword>
<proteinExistence type="predicted"/>